<dbReference type="PANTHER" id="PTHR33395">
    <property type="entry name" value="TRANSCRIPTASE, PUTATIVE-RELATED-RELATED"/>
    <property type="match status" value="1"/>
</dbReference>
<dbReference type="GO" id="GO:0031012">
    <property type="term" value="C:extracellular matrix"/>
    <property type="evidence" value="ECO:0000318"/>
    <property type="project" value="GO_Central"/>
</dbReference>
<dbReference type="InterPro" id="IPR036691">
    <property type="entry name" value="Endo/exonu/phosph_ase_sf"/>
</dbReference>
<sequence>MKFSVLCVTETWLSSEIVDRDIELEGYQVYRKDRNRHGGGVMMYVSDSLYTTRRGDLENDEIESIWCDVTKANTNLLINCSYRPPSADDTFFDLFETQIQKATDQAHAVKVILGDFNAKNSNWLNSNTTDNPGRQLDNIFMNHGLEQVLHEPTRGRNLLDLIVTSHPVMCHQTGTLAPLGDSDHLATATALNLKANHHSGKRLVWLYSKANIETLHQHIAAAPWDINHVFDSMDDIWDSWYNMFIAICKQHIPHKFVSTTRTAKPWIHSNKEIKTAIRRKHRLHSRAKRINTEVTWATYRRQRNLVTALTRRAESAYIEELVNDVETGNTRRFFTYAKSALGNTSTGIPALKVGSAILETPEEKANALNNFFINQTDLPARNDPAPTFHPTTVPGTVLDSVQLSVEEVRQQLSSLKPQEERVTGCRKWLDGTLAMAWCSDSSPVVVTHFIGRFREQSSGPASSTGGIVCLSSSDTLCTG</sequence>
<feature type="domain" description="Endonuclease/exonuclease/phosphatase" evidence="1">
    <location>
        <begin position="5"/>
        <end position="184"/>
    </location>
</feature>
<reference evidence="3" key="2">
    <citation type="submission" date="2025-08" db="UniProtKB">
        <authorList>
            <consortium name="RefSeq"/>
        </authorList>
    </citation>
    <scope>IDENTIFICATION</scope>
    <source>
        <strain evidence="3">S238N-H82</strain>
        <tissue evidence="3">Testes</tissue>
    </source>
</reference>
<dbReference type="InterPro" id="IPR005135">
    <property type="entry name" value="Endo/exonuclease/phosphatase"/>
</dbReference>
<name>A0A9J7N624_BRAFL</name>
<dbReference type="Proteomes" id="UP000001554">
    <property type="component" value="Chromosome 11"/>
</dbReference>
<organism evidence="2 3">
    <name type="scientific">Branchiostoma floridae</name>
    <name type="common">Florida lancelet</name>
    <name type="synonym">Amphioxus</name>
    <dbReference type="NCBI Taxonomy" id="7739"/>
    <lineage>
        <taxon>Eukaryota</taxon>
        <taxon>Metazoa</taxon>
        <taxon>Chordata</taxon>
        <taxon>Cephalochordata</taxon>
        <taxon>Leptocardii</taxon>
        <taxon>Amphioxiformes</taxon>
        <taxon>Branchiostomatidae</taxon>
        <taxon>Branchiostoma</taxon>
    </lineage>
</organism>
<dbReference type="PANTHER" id="PTHR33395:SF22">
    <property type="entry name" value="REVERSE TRANSCRIPTASE DOMAIN-CONTAINING PROTEIN"/>
    <property type="match status" value="1"/>
</dbReference>
<dbReference type="KEGG" id="bfo:118426115"/>
<dbReference type="OMA" id="THFIGRF"/>
<gene>
    <name evidence="3" type="primary">LOC118426115</name>
</gene>
<keyword evidence="2" id="KW-1185">Reference proteome</keyword>
<dbReference type="OrthoDB" id="8069600at2759"/>
<proteinExistence type="predicted"/>
<dbReference type="SUPFAM" id="SSF56219">
    <property type="entry name" value="DNase I-like"/>
    <property type="match status" value="1"/>
</dbReference>
<evidence type="ECO:0000313" key="2">
    <source>
        <dbReference type="Proteomes" id="UP000001554"/>
    </source>
</evidence>
<protein>
    <submittedName>
        <fullName evidence="3">Uncharacterized protein LOC118426115</fullName>
    </submittedName>
</protein>
<dbReference type="Pfam" id="PF03372">
    <property type="entry name" value="Exo_endo_phos"/>
    <property type="match status" value="1"/>
</dbReference>
<dbReference type="GO" id="GO:0061343">
    <property type="term" value="P:cell adhesion involved in heart morphogenesis"/>
    <property type="evidence" value="ECO:0000318"/>
    <property type="project" value="GO_Central"/>
</dbReference>
<dbReference type="RefSeq" id="XP_035691265.1">
    <property type="nucleotide sequence ID" value="XM_035835372.1"/>
</dbReference>
<dbReference type="GO" id="GO:0003824">
    <property type="term" value="F:catalytic activity"/>
    <property type="evidence" value="ECO:0007669"/>
    <property type="project" value="InterPro"/>
</dbReference>
<dbReference type="AlphaFoldDB" id="A0A9J7N624"/>
<evidence type="ECO:0000313" key="3">
    <source>
        <dbReference type="RefSeq" id="XP_035691265.1"/>
    </source>
</evidence>
<dbReference type="Gene3D" id="3.60.10.10">
    <property type="entry name" value="Endonuclease/exonuclease/phosphatase"/>
    <property type="match status" value="1"/>
</dbReference>
<evidence type="ECO:0000259" key="1">
    <source>
        <dbReference type="Pfam" id="PF03372"/>
    </source>
</evidence>
<accession>A0A9J7N624</accession>
<dbReference type="GeneID" id="118426115"/>
<dbReference type="GO" id="GO:0007508">
    <property type="term" value="P:larval heart development"/>
    <property type="evidence" value="ECO:0000318"/>
    <property type="project" value="GO_Central"/>
</dbReference>
<reference evidence="2" key="1">
    <citation type="journal article" date="2020" name="Nat. Ecol. Evol.">
        <title>Deeply conserved synteny resolves early events in vertebrate evolution.</title>
        <authorList>
            <person name="Simakov O."/>
            <person name="Marletaz F."/>
            <person name="Yue J.X."/>
            <person name="O'Connell B."/>
            <person name="Jenkins J."/>
            <person name="Brandt A."/>
            <person name="Calef R."/>
            <person name="Tung C.H."/>
            <person name="Huang T.K."/>
            <person name="Schmutz J."/>
            <person name="Satoh N."/>
            <person name="Yu J.K."/>
            <person name="Putnam N.H."/>
            <person name="Green R.E."/>
            <person name="Rokhsar D.S."/>
        </authorList>
    </citation>
    <scope>NUCLEOTIDE SEQUENCE [LARGE SCALE GENOMIC DNA]</scope>
    <source>
        <strain evidence="2">S238N-H82</strain>
    </source>
</reference>